<organism evidence="5 6">
    <name type="scientific">Vibrio tritonius</name>
    <dbReference type="NCBI Taxonomy" id="1435069"/>
    <lineage>
        <taxon>Bacteria</taxon>
        <taxon>Pseudomonadati</taxon>
        <taxon>Pseudomonadota</taxon>
        <taxon>Gammaproteobacteria</taxon>
        <taxon>Vibrionales</taxon>
        <taxon>Vibrionaceae</taxon>
        <taxon>Vibrio</taxon>
    </lineage>
</organism>
<reference evidence="6" key="1">
    <citation type="submission" date="2023-07" db="EMBL/GenBank/DDBJ databases">
        <title>Molecular identification of indigenous halophilic bacteria isolated from red sea cost, biodegradation of synthetic dyes and assessment of degraded metabolite toxicity.</title>
        <authorList>
            <person name="Chaieb K."/>
            <person name="Altayb H.N."/>
        </authorList>
    </citation>
    <scope>NUCLEOTIDE SEQUENCE [LARGE SCALE GENOMIC DNA]</scope>
    <source>
        <strain evidence="6">K20</strain>
    </source>
</reference>
<dbReference type="Pfam" id="PF00465">
    <property type="entry name" value="Fe-ADH"/>
    <property type="match status" value="1"/>
</dbReference>
<dbReference type="Proteomes" id="UP001199044">
    <property type="component" value="Unassembled WGS sequence"/>
</dbReference>
<dbReference type="InterPro" id="IPR001670">
    <property type="entry name" value="ADH_Fe/GldA"/>
</dbReference>
<dbReference type="EMBL" id="JAIWIU010000007">
    <property type="protein sequence ID" value="MCA2014759.1"/>
    <property type="molecule type" value="Genomic_DNA"/>
</dbReference>
<evidence type="ECO:0000256" key="1">
    <source>
        <dbReference type="ARBA" id="ARBA00007358"/>
    </source>
</evidence>
<evidence type="ECO:0000256" key="2">
    <source>
        <dbReference type="ARBA" id="ARBA00022723"/>
    </source>
</evidence>
<dbReference type="SUPFAM" id="SSF56796">
    <property type="entry name" value="Dehydroquinate synthase-like"/>
    <property type="match status" value="1"/>
</dbReference>
<dbReference type="PANTHER" id="PTHR43616">
    <property type="entry name" value="GLYCEROL DEHYDROGENASE"/>
    <property type="match status" value="1"/>
</dbReference>
<keyword evidence="2" id="KW-0479">Metal-binding</keyword>
<sequence length="365" mass="39027">MSNTIMKLPFPSQILRGKGALNDFLPAVATKGHRLFVIGGERALASVMPKLDLCLAQNIEHNFVVQTQWFGGETSQTNIDRLVKLAKEFKADVIIGVGGGKAIDTGKAVGESLGLPVATIPTIAATCASNSSVSVVYHDNGHYDYIYKLENAPAFVVLDSALIAEAPLRWLAAGLGDTLAKWYEFRAIAEKAPQCALNMSAFSNGRLCYDVINRYGEEAVAEVTRKEAGFALEQVMDAIFIFAALTSTMGVGDHVAAAHAIYDGFTVIDKTREFGHGLLVGFGNLCLLSLEGRPDAEIIEAIQLAKRCAVPVSLNEIAADLTEEELFLVAQAAVATSDMDNMPVKVSIEQTIAAMHHVSALSATL</sequence>
<dbReference type="InterPro" id="IPR016205">
    <property type="entry name" value="Glycerol_DH"/>
</dbReference>
<gene>
    <name evidence="5" type="ORF">LDJ79_01465</name>
</gene>
<evidence type="ECO:0000313" key="5">
    <source>
        <dbReference type="EMBL" id="MCA2014759.1"/>
    </source>
</evidence>
<comment type="similarity">
    <text evidence="1">Belongs to the iron-containing alcohol dehydrogenase family.</text>
</comment>
<keyword evidence="3" id="KW-0560">Oxidoreductase</keyword>
<feature type="domain" description="Alcohol dehydrogenase iron-type/glycerol dehydrogenase GldA" evidence="4">
    <location>
        <begin position="11"/>
        <end position="159"/>
    </location>
</feature>
<dbReference type="RefSeq" id="WP_225249346.1">
    <property type="nucleotide sequence ID" value="NZ_JAIWIU010000007.1"/>
</dbReference>
<keyword evidence="6" id="KW-1185">Reference proteome</keyword>
<dbReference type="Gene3D" id="3.40.50.1970">
    <property type="match status" value="1"/>
</dbReference>
<name>A0ABS7YGH0_9VIBR</name>
<evidence type="ECO:0000256" key="3">
    <source>
        <dbReference type="ARBA" id="ARBA00023002"/>
    </source>
</evidence>
<dbReference type="Gene3D" id="1.20.1090.10">
    <property type="entry name" value="Dehydroquinate synthase-like - alpha domain"/>
    <property type="match status" value="1"/>
</dbReference>
<dbReference type="PIRSF" id="PIRSF000112">
    <property type="entry name" value="Glycerol_dehydrogenase"/>
    <property type="match status" value="1"/>
</dbReference>
<evidence type="ECO:0000259" key="4">
    <source>
        <dbReference type="Pfam" id="PF00465"/>
    </source>
</evidence>
<dbReference type="InterPro" id="IPR018211">
    <property type="entry name" value="ADH_Fe_CS"/>
</dbReference>
<protein>
    <submittedName>
        <fullName evidence="5">Iron-containing alcohol dehydrogenase family protein</fullName>
    </submittedName>
</protein>
<comment type="caution">
    <text evidence="5">The sequence shown here is derived from an EMBL/GenBank/DDBJ whole genome shotgun (WGS) entry which is preliminary data.</text>
</comment>
<accession>A0ABS7YGH0</accession>
<dbReference type="CDD" id="cd08550">
    <property type="entry name" value="GlyDH-like"/>
    <property type="match status" value="1"/>
</dbReference>
<proteinExistence type="inferred from homology"/>
<evidence type="ECO:0000313" key="6">
    <source>
        <dbReference type="Proteomes" id="UP001199044"/>
    </source>
</evidence>
<dbReference type="PROSITE" id="PS00913">
    <property type="entry name" value="ADH_IRON_1"/>
    <property type="match status" value="1"/>
</dbReference>
<dbReference type="PANTHER" id="PTHR43616:SF3">
    <property type="entry name" value="HYDROXYCARBOXYLATE DEHYDROGENASE A"/>
    <property type="match status" value="1"/>
</dbReference>